<proteinExistence type="inferred from homology"/>
<dbReference type="PANTHER" id="PTHR46696">
    <property type="entry name" value="P450, PUTATIVE (EUROFUNG)-RELATED"/>
    <property type="match status" value="1"/>
</dbReference>
<keyword evidence="6 7" id="KW-0503">Monooxygenase</keyword>
<dbReference type="Proteomes" id="UP000540568">
    <property type="component" value="Unassembled WGS sequence"/>
</dbReference>
<evidence type="ECO:0000256" key="4">
    <source>
        <dbReference type="ARBA" id="ARBA00023002"/>
    </source>
</evidence>
<evidence type="ECO:0000256" key="1">
    <source>
        <dbReference type="ARBA" id="ARBA00010617"/>
    </source>
</evidence>
<evidence type="ECO:0000256" key="3">
    <source>
        <dbReference type="ARBA" id="ARBA00022723"/>
    </source>
</evidence>
<keyword evidence="4 7" id="KW-0560">Oxidoreductase</keyword>
<dbReference type="InterPro" id="IPR002397">
    <property type="entry name" value="Cyt_P450_B"/>
</dbReference>
<evidence type="ECO:0000256" key="6">
    <source>
        <dbReference type="ARBA" id="ARBA00023033"/>
    </source>
</evidence>
<dbReference type="GO" id="GO:0004497">
    <property type="term" value="F:monooxygenase activity"/>
    <property type="evidence" value="ECO:0007669"/>
    <property type="project" value="UniProtKB-KW"/>
</dbReference>
<evidence type="ECO:0000313" key="9">
    <source>
        <dbReference type="Proteomes" id="UP000540568"/>
    </source>
</evidence>
<dbReference type="PANTHER" id="PTHR46696:SF1">
    <property type="entry name" value="CYTOCHROME P450 YJIB-RELATED"/>
    <property type="match status" value="1"/>
</dbReference>
<dbReference type="CDD" id="cd11030">
    <property type="entry name" value="CYP105-like"/>
    <property type="match status" value="1"/>
</dbReference>
<dbReference type="SUPFAM" id="SSF48264">
    <property type="entry name" value="Cytochrome P450"/>
    <property type="match status" value="1"/>
</dbReference>
<dbReference type="GO" id="GO:0020037">
    <property type="term" value="F:heme binding"/>
    <property type="evidence" value="ECO:0007669"/>
    <property type="project" value="InterPro"/>
</dbReference>
<dbReference type="Pfam" id="PF00067">
    <property type="entry name" value="p450"/>
    <property type="match status" value="1"/>
</dbReference>
<reference evidence="8 9" key="1">
    <citation type="submission" date="2020-07" db="EMBL/GenBank/DDBJ databases">
        <title>Sequencing the genomes of 1000 actinobacteria strains.</title>
        <authorList>
            <person name="Klenk H.-P."/>
        </authorList>
    </citation>
    <scope>NUCLEOTIDE SEQUENCE [LARGE SCALE GENOMIC DNA]</scope>
    <source>
        <strain evidence="8 9">DSM 44121</strain>
    </source>
</reference>
<dbReference type="GO" id="GO:0005506">
    <property type="term" value="F:iron ion binding"/>
    <property type="evidence" value="ECO:0007669"/>
    <property type="project" value="InterPro"/>
</dbReference>
<dbReference type="AlphaFoldDB" id="A0A7W3J7R4"/>
<dbReference type="EMBL" id="JACGWV010000001">
    <property type="protein sequence ID" value="MBA8807714.1"/>
    <property type="molecule type" value="Genomic_DNA"/>
</dbReference>
<dbReference type="RefSeq" id="WP_182615242.1">
    <property type="nucleotide sequence ID" value="NZ_BAAATF010000007.1"/>
</dbReference>
<keyword evidence="2 7" id="KW-0349">Heme</keyword>
<gene>
    <name evidence="8" type="ORF">FHX71_001656</name>
</gene>
<comment type="caution">
    <text evidence="8">The sequence shown here is derived from an EMBL/GenBank/DDBJ whole genome shotgun (WGS) entry which is preliminary data.</text>
</comment>
<evidence type="ECO:0000313" key="8">
    <source>
        <dbReference type="EMBL" id="MBA8807714.1"/>
    </source>
</evidence>
<protein>
    <submittedName>
        <fullName evidence="8">Cytochrome P450</fullName>
    </submittedName>
</protein>
<dbReference type="PRINTS" id="PR00385">
    <property type="entry name" value="P450"/>
</dbReference>
<dbReference type="InterPro" id="IPR036396">
    <property type="entry name" value="Cyt_P450_sf"/>
</dbReference>
<dbReference type="GO" id="GO:0016705">
    <property type="term" value="F:oxidoreductase activity, acting on paired donors, with incorporation or reduction of molecular oxygen"/>
    <property type="evidence" value="ECO:0007669"/>
    <property type="project" value="InterPro"/>
</dbReference>
<accession>A0A7W3J7R4</accession>
<keyword evidence="9" id="KW-1185">Reference proteome</keyword>
<evidence type="ECO:0000256" key="5">
    <source>
        <dbReference type="ARBA" id="ARBA00023004"/>
    </source>
</evidence>
<comment type="similarity">
    <text evidence="1 7">Belongs to the cytochrome P450 family.</text>
</comment>
<dbReference type="Gene3D" id="1.10.630.10">
    <property type="entry name" value="Cytochrome P450"/>
    <property type="match status" value="1"/>
</dbReference>
<dbReference type="PROSITE" id="PS00086">
    <property type="entry name" value="CYTOCHROME_P450"/>
    <property type="match status" value="1"/>
</dbReference>
<dbReference type="FunFam" id="1.10.630.10:FF:000018">
    <property type="entry name" value="Cytochrome P450 monooxygenase"/>
    <property type="match status" value="1"/>
</dbReference>
<name>A0A7W3J7R4_9MICO</name>
<dbReference type="InterPro" id="IPR017972">
    <property type="entry name" value="Cyt_P450_CS"/>
</dbReference>
<sequence length="408" mass="44689">MPAEPAAAFPIARTCPYAPHKEHVRLQQEAPVTRVTLPSGSDAWVIARHSDIRRVLADARFSSNRGRPEFPRVGVQDGELAAQPEAALPKVMLAMDAPEHGVARRAVLGEFTHRRMAELKPRIQEIVDEQIDAMLAGPRPVDLVRALALPVPSLVICELLGVPFEDHDFFQTRSALVVKQGEGPEATENAQSAMQELTGYLDSLLKAKEKNLTDDLLSRQILQQREANGSVDRADLVGLSFLLLVAGHETTANMIALGALQLSQDANARTAILHDPDKAAPAVEELLRYFTIAEHVLARVATEDVELGDQIIRAGDGVLALSNVANRDPQVFTDPDAFDIERGARNHLAFGHGPHQCLGQNLARLELQVVFDTLLRRIPDLRSAVPVEQLSFKADTLAYGIHELPVTW</sequence>
<evidence type="ECO:0000256" key="7">
    <source>
        <dbReference type="RuleBase" id="RU000461"/>
    </source>
</evidence>
<organism evidence="8 9">
    <name type="scientific">Promicromonospora sukumoe</name>
    <dbReference type="NCBI Taxonomy" id="88382"/>
    <lineage>
        <taxon>Bacteria</taxon>
        <taxon>Bacillati</taxon>
        <taxon>Actinomycetota</taxon>
        <taxon>Actinomycetes</taxon>
        <taxon>Micrococcales</taxon>
        <taxon>Promicromonosporaceae</taxon>
        <taxon>Promicromonospora</taxon>
    </lineage>
</organism>
<keyword evidence="5 7" id="KW-0408">Iron</keyword>
<evidence type="ECO:0000256" key="2">
    <source>
        <dbReference type="ARBA" id="ARBA00022617"/>
    </source>
</evidence>
<dbReference type="InterPro" id="IPR001128">
    <property type="entry name" value="Cyt_P450"/>
</dbReference>
<dbReference type="PRINTS" id="PR00359">
    <property type="entry name" value="BP450"/>
</dbReference>
<keyword evidence="3 7" id="KW-0479">Metal-binding</keyword>